<sequence length="74" mass="8554">MYALATLWNFLRHHQQLNEKNFLMADDENIDNPTSNSDPPCTCTTKDAAMASRCMRLSNQLWNQYQSYPASNPQ</sequence>
<dbReference type="VEuPathDB" id="FungiDB:VP01_1996g3"/>
<dbReference type="EMBL" id="LAVV01006832">
    <property type="protein sequence ID" value="KNZ58129.1"/>
    <property type="molecule type" value="Genomic_DNA"/>
</dbReference>
<dbReference type="AlphaFoldDB" id="A0A0L6VBN7"/>
<accession>A0A0L6VBN7</accession>
<evidence type="ECO:0000313" key="1">
    <source>
        <dbReference type="EMBL" id="KNZ58129.1"/>
    </source>
</evidence>
<protein>
    <submittedName>
        <fullName evidence="1">Uncharacterized protein</fullName>
    </submittedName>
</protein>
<gene>
    <name evidence="1" type="ORF">VP01_1996g3</name>
</gene>
<evidence type="ECO:0000313" key="2">
    <source>
        <dbReference type="Proteomes" id="UP000037035"/>
    </source>
</evidence>
<dbReference type="Proteomes" id="UP000037035">
    <property type="component" value="Unassembled WGS sequence"/>
</dbReference>
<comment type="caution">
    <text evidence="1">The sequence shown here is derived from an EMBL/GenBank/DDBJ whole genome shotgun (WGS) entry which is preliminary data.</text>
</comment>
<proteinExistence type="predicted"/>
<keyword evidence="2" id="KW-1185">Reference proteome</keyword>
<name>A0A0L6VBN7_9BASI</name>
<organism evidence="1 2">
    <name type="scientific">Puccinia sorghi</name>
    <dbReference type="NCBI Taxonomy" id="27349"/>
    <lineage>
        <taxon>Eukaryota</taxon>
        <taxon>Fungi</taxon>
        <taxon>Dikarya</taxon>
        <taxon>Basidiomycota</taxon>
        <taxon>Pucciniomycotina</taxon>
        <taxon>Pucciniomycetes</taxon>
        <taxon>Pucciniales</taxon>
        <taxon>Pucciniaceae</taxon>
        <taxon>Puccinia</taxon>
    </lineage>
</organism>
<reference evidence="1 2" key="1">
    <citation type="submission" date="2015-08" db="EMBL/GenBank/DDBJ databases">
        <title>Next Generation Sequencing and Analysis of the Genome of Puccinia sorghi L Schw, the Causal Agent of Maize Common Rust.</title>
        <authorList>
            <person name="Rochi L."/>
            <person name="Burguener G."/>
            <person name="Darino M."/>
            <person name="Turjanski A."/>
            <person name="Kreff E."/>
            <person name="Dieguez M.J."/>
            <person name="Sacco F."/>
        </authorList>
    </citation>
    <scope>NUCLEOTIDE SEQUENCE [LARGE SCALE GENOMIC DNA]</scope>
    <source>
        <strain evidence="1 2">RO10H11247</strain>
    </source>
</reference>